<organism evidence="6 7">
    <name type="scientific">Thiohalocapsa marina</name>
    <dbReference type="NCBI Taxonomy" id="424902"/>
    <lineage>
        <taxon>Bacteria</taxon>
        <taxon>Pseudomonadati</taxon>
        <taxon>Pseudomonadota</taxon>
        <taxon>Gammaproteobacteria</taxon>
        <taxon>Chromatiales</taxon>
        <taxon>Chromatiaceae</taxon>
        <taxon>Thiohalocapsa</taxon>
    </lineage>
</organism>
<protein>
    <recommendedName>
        <fullName evidence="5">Ribosomal RNA large subunit methyltransferase H</fullName>
        <ecNumber evidence="5">2.1.1.177</ecNumber>
    </recommendedName>
    <alternativeName>
        <fullName evidence="5">23S rRNA (pseudouridine1915-N3)-methyltransferase</fullName>
    </alternativeName>
    <alternativeName>
        <fullName evidence="5">23S rRNA m3Psi1915 methyltransferase</fullName>
    </alternativeName>
    <alternativeName>
        <fullName evidence="5">rRNA (pseudouridine-N3-)-methyltransferase RlmH</fullName>
    </alternativeName>
</protein>
<evidence type="ECO:0000313" key="7">
    <source>
        <dbReference type="Proteomes" id="UP000322981"/>
    </source>
</evidence>
<keyword evidence="5" id="KW-0698">rRNA processing</keyword>
<keyword evidence="1 5" id="KW-0489">Methyltransferase</keyword>
<dbReference type="Gene3D" id="3.40.1280.10">
    <property type="match status" value="1"/>
</dbReference>
<evidence type="ECO:0000256" key="3">
    <source>
        <dbReference type="ARBA" id="ARBA00022691"/>
    </source>
</evidence>
<keyword evidence="5" id="KW-0963">Cytoplasm</keyword>
<dbReference type="Proteomes" id="UP000322981">
    <property type="component" value="Unassembled WGS sequence"/>
</dbReference>
<dbReference type="GO" id="GO:0070038">
    <property type="term" value="F:rRNA (pseudouridine-N3-)-methyltransferase activity"/>
    <property type="evidence" value="ECO:0007669"/>
    <property type="project" value="UniProtKB-UniRule"/>
</dbReference>
<dbReference type="EMBL" id="VWXX01000002">
    <property type="protein sequence ID" value="KAA6187269.1"/>
    <property type="molecule type" value="Genomic_DNA"/>
</dbReference>
<dbReference type="NCBIfam" id="NF000986">
    <property type="entry name" value="PRK00103.1-4"/>
    <property type="match status" value="1"/>
</dbReference>
<dbReference type="RefSeq" id="WP_150089786.1">
    <property type="nucleotide sequence ID" value="NZ_JBFUOH010000013.1"/>
</dbReference>
<dbReference type="EC" id="2.1.1.177" evidence="5"/>
<dbReference type="InterPro" id="IPR003742">
    <property type="entry name" value="RlmH-like"/>
</dbReference>
<evidence type="ECO:0000313" key="6">
    <source>
        <dbReference type="EMBL" id="KAA6187269.1"/>
    </source>
</evidence>
<name>A0A5M8FU39_9GAMM</name>
<feature type="binding site" evidence="5">
    <location>
        <position position="108"/>
    </location>
    <ligand>
        <name>S-adenosyl-L-methionine</name>
        <dbReference type="ChEBI" id="CHEBI:59789"/>
    </ligand>
</feature>
<dbReference type="CDD" id="cd18081">
    <property type="entry name" value="RlmH-like"/>
    <property type="match status" value="1"/>
</dbReference>
<gene>
    <name evidence="5 6" type="primary">rlmH</name>
    <name evidence="6" type="ORF">F2Q65_01690</name>
</gene>
<dbReference type="AlphaFoldDB" id="A0A5M8FU39"/>
<dbReference type="Pfam" id="PF02590">
    <property type="entry name" value="SPOUT_MTase"/>
    <property type="match status" value="1"/>
</dbReference>
<comment type="caution">
    <text evidence="6">The sequence shown here is derived from an EMBL/GenBank/DDBJ whole genome shotgun (WGS) entry which is preliminary data.</text>
</comment>
<keyword evidence="2 5" id="KW-0808">Transferase</keyword>
<proteinExistence type="inferred from homology"/>
<keyword evidence="7" id="KW-1185">Reference proteome</keyword>
<dbReference type="GO" id="GO:0005737">
    <property type="term" value="C:cytoplasm"/>
    <property type="evidence" value="ECO:0007669"/>
    <property type="project" value="UniProtKB-SubCell"/>
</dbReference>
<comment type="catalytic activity">
    <reaction evidence="5">
        <text>pseudouridine(1915) in 23S rRNA + S-adenosyl-L-methionine = N(3)-methylpseudouridine(1915) in 23S rRNA + S-adenosyl-L-homocysteine + H(+)</text>
        <dbReference type="Rhea" id="RHEA:42752"/>
        <dbReference type="Rhea" id="RHEA-COMP:10221"/>
        <dbReference type="Rhea" id="RHEA-COMP:10222"/>
        <dbReference type="ChEBI" id="CHEBI:15378"/>
        <dbReference type="ChEBI" id="CHEBI:57856"/>
        <dbReference type="ChEBI" id="CHEBI:59789"/>
        <dbReference type="ChEBI" id="CHEBI:65314"/>
        <dbReference type="ChEBI" id="CHEBI:74486"/>
        <dbReference type="EC" id="2.1.1.177"/>
    </reaction>
</comment>
<dbReference type="NCBIfam" id="TIGR00246">
    <property type="entry name" value="tRNA_RlmH_YbeA"/>
    <property type="match status" value="1"/>
</dbReference>
<evidence type="ECO:0000256" key="1">
    <source>
        <dbReference type="ARBA" id="ARBA00022603"/>
    </source>
</evidence>
<keyword evidence="3 5" id="KW-0949">S-adenosyl-L-methionine</keyword>
<evidence type="ECO:0000256" key="5">
    <source>
        <dbReference type="HAMAP-Rule" id="MF_00658"/>
    </source>
</evidence>
<dbReference type="PIRSF" id="PIRSF004505">
    <property type="entry name" value="MT_bac"/>
    <property type="match status" value="1"/>
</dbReference>
<evidence type="ECO:0000256" key="2">
    <source>
        <dbReference type="ARBA" id="ARBA00022679"/>
    </source>
</evidence>
<feature type="binding site" evidence="5">
    <location>
        <begin position="127"/>
        <end position="132"/>
    </location>
    <ligand>
        <name>S-adenosyl-L-methionine</name>
        <dbReference type="ChEBI" id="CHEBI:59789"/>
    </ligand>
</feature>
<comment type="similarity">
    <text evidence="4 5">Belongs to the RNA methyltransferase RlmH family.</text>
</comment>
<dbReference type="InterPro" id="IPR029028">
    <property type="entry name" value="Alpha/beta_knot_MTases"/>
</dbReference>
<feature type="binding site" evidence="5">
    <location>
        <position position="77"/>
    </location>
    <ligand>
        <name>S-adenosyl-L-methionine</name>
        <dbReference type="ChEBI" id="CHEBI:59789"/>
    </ligand>
</feature>
<reference evidence="6 7" key="1">
    <citation type="submission" date="2019-09" db="EMBL/GenBank/DDBJ databases">
        <title>Whole-genome sequence of the purple sulfur bacterium Thiohalocapsa marina DSM 19078.</title>
        <authorList>
            <person name="Kyndt J.A."/>
            <person name="Meyer T.E."/>
        </authorList>
    </citation>
    <scope>NUCLEOTIDE SEQUENCE [LARGE SCALE GENOMIC DNA]</scope>
    <source>
        <strain evidence="6 7">DSM 19078</strain>
    </source>
</reference>
<comment type="subunit">
    <text evidence="5">Homodimer.</text>
</comment>
<dbReference type="PANTHER" id="PTHR33603">
    <property type="entry name" value="METHYLTRANSFERASE"/>
    <property type="match status" value="1"/>
</dbReference>
<comment type="subcellular location">
    <subcellularLocation>
        <location evidence="5">Cytoplasm</location>
    </subcellularLocation>
</comment>
<dbReference type="PANTHER" id="PTHR33603:SF1">
    <property type="entry name" value="RIBOSOMAL RNA LARGE SUBUNIT METHYLTRANSFERASE H"/>
    <property type="match status" value="1"/>
</dbReference>
<dbReference type="OrthoDB" id="9806643at2"/>
<accession>A0A5M8FU39</accession>
<dbReference type="SUPFAM" id="SSF75217">
    <property type="entry name" value="alpha/beta knot"/>
    <property type="match status" value="1"/>
</dbReference>
<dbReference type="InterPro" id="IPR029026">
    <property type="entry name" value="tRNA_m1G_MTases_N"/>
</dbReference>
<comment type="function">
    <text evidence="5">Specifically methylates the pseudouridine at position 1915 (m3Psi1915) in 23S rRNA.</text>
</comment>
<sequence>MRIRLLSVGRRMPGWVADGYAEYARRMPPECALELVEIEPGQRGRGRLGAAELDRLRRDEGERLLKAVPNGALVVALDVRGRPWSTEQLAQQLDGWLGSGRDPALLVGGADGLAESCLARAEQRWSLSPLTFPHPLVRVILAEQLYRAWSILSGHPYHRG</sequence>
<dbReference type="HAMAP" id="MF_00658">
    <property type="entry name" value="23SrRNA_methyltr_H"/>
    <property type="match status" value="1"/>
</dbReference>
<evidence type="ECO:0000256" key="4">
    <source>
        <dbReference type="ARBA" id="ARBA00038303"/>
    </source>
</evidence>